<accession>A0A1F5EIU0</accession>
<dbReference type="InterPro" id="IPR003583">
    <property type="entry name" value="Hlx-hairpin-Hlx_DNA-bd_motif"/>
</dbReference>
<dbReference type="GO" id="GO:0009379">
    <property type="term" value="C:Holliday junction helicase complex"/>
    <property type="evidence" value="ECO:0007669"/>
    <property type="project" value="InterPro"/>
</dbReference>
<keyword evidence="3 6" id="KW-0238">DNA-binding</keyword>
<comment type="subcellular location">
    <subcellularLocation>
        <location evidence="6">Cytoplasm</location>
    </subcellularLocation>
</comment>
<dbReference type="EMBL" id="MFAE01000006">
    <property type="protein sequence ID" value="OGD67322.1"/>
    <property type="molecule type" value="Genomic_DNA"/>
</dbReference>
<feature type="region of interest" description="Domain III" evidence="6">
    <location>
        <begin position="150"/>
        <end position="192"/>
    </location>
</feature>
<sequence>MISQLTGKITYKGDNFIIIDASSVGYKVFVPNDTIKEIDKLNTSDKKTTLWTHLAVRENSMDLFGFLTKEDLDFFELLISISGIGPKTALGILNVATTETLISAVSTGDTSYLTKVSGIGAKNAQKIVLELKNKVAKIEQTPTGIREEIDVIEALKSLGYSAREASDALKKIDKEIIGTSNKVREALKILSK</sequence>
<dbReference type="InterPro" id="IPR010994">
    <property type="entry name" value="RuvA_2-like"/>
</dbReference>
<dbReference type="GO" id="GO:0005737">
    <property type="term" value="C:cytoplasm"/>
    <property type="evidence" value="ECO:0007669"/>
    <property type="project" value="UniProtKB-SubCell"/>
</dbReference>
<keyword evidence="8" id="KW-0378">Hydrolase</keyword>
<dbReference type="Gene3D" id="2.40.50.140">
    <property type="entry name" value="Nucleic acid-binding proteins"/>
    <property type="match status" value="1"/>
</dbReference>
<reference evidence="8 9" key="1">
    <citation type="journal article" date="2016" name="Nat. Commun.">
        <title>Thousands of microbial genomes shed light on interconnected biogeochemical processes in an aquifer system.</title>
        <authorList>
            <person name="Anantharaman K."/>
            <person name="Brown C.T."/>
            <person name="Hug L.A."/>
            <person name="Sharon I."/>
            <person name="Castelle C.J."/>
            <person name="Probst A.J."/>
            <person name="Thomas B.C."/>
            <person name="Singh A."/>
            <person name="Wilkins M.J."/>
            <person name="Karaoz U."/>
            <person name="Brodie E.L."/>
            <person name="Williams K.H."/>
            <person name="Hubbard S.S."/>
            <person name="Banfield J.F."/>
        </authorList>
    </citation>
    <scope>NUCLEOTIDE SEQUENCE [LARGE SCALE GENOMIC DNA]</scope>
</reference>
<comment type="caution">
    <text evidence="8">The sequence shown here is derived from an EMBL/GenBank/DDBJ whole genome shotgun (WGS) entry which is preliminary data.</text>
</comment>
<dbReference type="SUPFAM" id="SSF46929">
    <property type="entry name" value="DNA helicase RuvA subunit, C-terminal domain"/>
    <property type="match status" value="1"/>
</dbReference>
<evidence type="ECO:0000313" key="9">
    <source>
        <dbReference type="Proteomes" id="UP000179003"/>
    </source>
</evidence>
<dbReference type="Proteomes" id="UP000179003">
    <property type="component" value="Unassembled WGS sequence"/>
</dbReference>
<evidence type="ECO:0000256" key="4">
    <source>
        <dbReference type="ARBA" id="ARBA00023172"/>
    </source>
</evidence>
<evidence type="ECO:0000256" key="1">
    <source>
        <dbReference type="ARBA" id="ARBA00022490"/>
    </source>
</evidence>
<comment type="function">
    <text evidence="6">The RuvA-RuvB-RuvC complex processes Holliday junction (HJ) DNA during genetic recombination and DNA repair, while the RuvA-RuvB complex plays an important role in the rescue of blocked DNA replication forks via replication fork reversal (RFR). RuvA specifically binds to HJ cruciform DNA, conferring on it an open structure. The RuvB hexamer acts as an ATP-dependent pump, pulling dsDNA into and through the RuvAB complex. HJ branch migration allows RuvC to scan DNA until it finds its consensus sequence, where it cleaves and resolves the cruciform DNA.</text>
</comment>
<dbReference type="GO" id="GO:0009378">
    <property type="term" value="F:four-way junction helicase activity"/>
    <property type="evidence" value="ECO:0007669"/>
    <property type="project" value="InterPro"/>
</dbReference>
<dbReference type="NCBIfam" id="TIGR00084">
    <property type="entry name" value="ruvA"/>
    <property type="match status" value="1"/>
</dbReference>
<keyword evidence="8" id="KW-0347">Helicase</keyword>
<gene>
    <name evidence="6" type="primary">ruvA</name>
    <name evidence="8" type="ORF">A2442_00975</name>
</gene>
<dbReference type="GO" id="GO:0048476">
    <property type="term" value="C:Holliday junction resolvase complex"/>
    <property type="evidence" value="ECO:0007669"/>
    <property type="project" value="UniProtKB-UniRule"/>
</dbReference>
<comment type="caution">
    <text evidence="6">Lacks conserved residue(s) required for the propagation of feature annotation.</text>
</comment>
<organism evidence="8 9">
    <name type="scientific">Candidatus Campbellbacteria bacterium RIFOXYC2_FULL_35_25</name>
    <dbReference type="NCBI Taxonomy" id="1797582"/>
    <lineage>
        <taxon>Bacteria</taxon>
        <taxon>Candidatus Campbelliibacteriota</taxon>
    </lineage>
</organism>
<dbReference type="SUPFAM" id="SSF50249">
    <property type="entry name" value="Nucleic acid-binding proteins"/>
    <property type="match status" value="1"/>
</dbReference>
<keyword evidence="8" id="KW-0547">Nucleotide-binding</keyword>
<keyword evidence="2 6" id="KW-0227">DNA damage</keyword>
<evidence type="ECO:0000256" key="5">
    <source>
        <dbReference type="ARBA" id="ARBA00023204"/>
    </source>
</evidence>
<dbReference type="InterPro" id="IPR036267">
    <property type="entry name" value="RuvA_C_sf"/>
</dbReference>
<feature type="domain" description="Helix-hairpin-helix DNA-binding motif class 1" evidence="7">
    <location>
        <begin position="76"/>
        <end position="95"/>
    </location>
</feature>
<dbReference type="GO" id="GO:0006310">
    <property type="term" value="P:DNA recombination"/>
    <property type="evidence" value="ECO:0007669"/>
    <property type="project" value="UniProtKB-UniRule"/>
</dbReference>
<keyword evidence="1 6" id="KW-0963">Cytoplasm</keyword>
<dbReference type="Pfam" id="PF07499">
    <property type="entry name" value="RuvA_C"/>
    <property type="match status" value="1"/>
</dbReference>
<dbReference type="SUPFAM" id="SSF47781">
    <property type="entry name" value="RuvA domain 2-like"/>
    <property type="match status" value="1"/>
</dbReference>
<dbReference type="SMART" id="SM00278">
    <property type="entry name" value="HhH1"/>
    <property type="match status" value="2"/>
</dbReference>
<evidence type="ECO:0000259" key="7">
    <source>
        <dbReference type="SMART" id="SM00278"/>
    </source>
</evidence>
<dbReference type="Pfam" id="PF01330">
    <property type="entry name" value="RuvA_N"/>
    <property type="match status" value="1"/>
</dbReference>
<dbReference type="InterPro" id="IPR011114">
    <property type="entry name" value="RuvA_C"/>
</dbReference>
<proteinExistence type="inferred from homology"/>
<keyword evidence="8" id="KW-0067">ATP-binding</keyword>
<keyword evidence="4 6" id="KW-0233">DNA recombination</keyword>
<dbReference type="InterPro" id="IPR012340">
    <property type="entry name" value="NA-bd_OB-fold"/>
</dbReference>
<feature type="domain" description="Helix-hairpin-helix DNA-binding motif class 1" evidence="7">
    <location>
        <begin position="111"/>
        <end position="130"/>
    </location>
</feature>
<evidence type="ECO:0000256" key="3">
    <source>
        <dbReference type="ARBA" id="ARBA00023125"/>
    </source>
</evidence>
<name>A0A1F5EIU0_9BACT</name>
<dbReference type="InterPro" id="IPR013849">
    <property type="entry name" value="DNA_helicase_Holl-junc_RuvA_I"/>
</dbReference>
<dbReference type="HAMAP" id="MF_00031">
    <property type="entry name" value="DNA_HJ_migration_RuvA"/>
    <property type="match status" value="1"/>
</dbReference>
<evidence type="ECO:0000256" key="2">
    <source>
        <dbReference type="ARBA" id="ARBA00022763"/>
    </source>
</evidence>
<dbReference type="GO" id="GO:0005524">
    <property type="term" value="F:ATP binding"/>
    <property type="evidence" value="ECO:0007669"/>
    <property type="project" value="InterPro"/>
</dbReference>
<dbReference type="Gene3D" id="1.10.150.20">
    <property type="entry name" value="5' to 3' exonuclease, C-terminal subdomain"/>
    <property type="match status" value="1"/>
</dbReference>
<dbReference type="Gene3D" id="1.10.8.10">
    <property type="entry name" value="DNA helicase RuvA subunit, C-terminal domain"/>
    <property type="match status" value="1"/>
</dbReference>
<dbReference type="STRING" id="1797582.A2442_00975"/>
<comment type="similarity">
    <text evidence="6">Belongs to the RuvA family.</text>
</comment>
<dbReference type="InterPro" id="IPR000085">
    <property type="entry name" value="RuvA"/>
</dbReference>
<dbReference type="Pfam" id="PF14520">
    <property type="entry name" value="HHH_5"/>
    <property type="match status" value="1"/>
</dbReference>
<dbReference type="AlphaFoldDB" id="A0A1F5EIU0"/>
<evidence type="ECO:0000313" key="8">
    <source>
        <dbReference type="EMBL" id="OGD67322.1"/>
    </source>
</evidence>
<dbReference type="GO" id="GO:0006281">
    <property type="term" value="P:DNA repair"/>
    <property type="evidence" value="ECO:0007669"/>
    <property type="project" value="UniProtKB-UniRule"/>
</dbReference>
<keyword evidence="5 6" id="KW-0234">DNA repair</keyword>
<dbReference type="CDD" id="cd14332">
    <property type="entry name" value="UBA_RuvA_C"/>
    <property type="match status" value="1"/>
</dbReference>
<dbReference type="GO" id="GO:0000400">
    <property type="term" value="F:four-way junction DNA binding"/>
    <property type="evidence" value="ECO:0007669"/>
    <property type="project" value="UniProtKB-UniRule"/>
</dbReference>
<protein>
    <recommendedName>
        <fullName evidence="6">Holliday junction branch migration complex subunit RuvA</fullName>
    </recommendedName>
</protein>
<comment type="subunit">
    <text evidence="6">Homotetramer. Forms an RuvA(8)-RuvB(12)-Holliday junction (HJ) complex. HJ DNA is sandwiched between 2 RuvA tetramers; dsDNA enters through RuvA and exits via RuvB. An RuvB hexamer assembles on each DNA strand where it exits the tetramer. Each RuvB hexamer is contacted by two RuvA subunits (via domain III) on 2 adjacent RuvB subunits; this complex drives branch migration. In the full resolvosome a probable DNA-RuvA(4)-RuvB(12)-RuvC(2) complex forms which resolves the HJ.</text>
</comment>
<evidence type="ECO:0000256" key="6">
    <source>
        <dbReference type="HAMAP-Rule" id="MF_00031"/>
    </source>
</evidence>
<comment type="domain">
    <text evidence="6">Has three domains with a flexible linker between the domains II and III and assumes an 'L' shape. Domain III is highly mobile and contacts RuvB.</text>
</comment>